<proteinExistence type="inferred from homology"/>
<reference evidence="6 7" key="1">
    <citation type="submission" date="2020-08" db="EMBL/GenBank/DDBJ databases">
        <title>Genomic Encyclopedia of Type Strains, Phase IV (KMG-IV): sequencing the most valuable type-strain genomes for metagenomic binning, comparative biology and taxonomic classification.</title>
        <authorList>
            <person name="Goeker M."/>
        </authorList>
    </citation>
    <scope>NUCLEOTIDE SEQUENCE [LARGE SCALE GENOMIC DNA]</scope>
    <source>
        <strain evidence="6 7">DSM 25799</strain>
    </source>
</reference>
<dbReference type="GO" id="GO:0003677">
    <property type="term" value="F:DNA binding"/>
    <property type="evidence" value="ECO:0007669"/>
    <property type="project" value="UniProtKB-KW"/>
</dbReference>
<dbReference type="FunFam" id="1.10.10.10:FF:000001">
    <property type="entry name" value="LysR family transcriptional regulator"/>
    <property type="match status" value="1"/>
</dbReference>
<dbReference type="PANTHER" id="PTHR30346">
    <property type="entry name" value="TRANSCRIPTIONAL DUAL REGULATOR HCAR-RELATED"/>
    <property type="match status" value="1"/>
</dbReference>
<dbReference type="EMBL" id="JACHHK010000009">
    <property type="protein sequence ID" value="MBB5183825.1"/>
    <property type="molecule type" value="Genomic_DNA"/>
</dbReference>
<dbReference type="InterPro" id="IPR036390">
    <property type="entry name" value="WH_DNA-bd_sf"/>
</dbReference>
<dbReference type="PROSITE" id="PS50931">
    <property type="entry name" value="HTH_LYSR"/>
    <property type="match status" value="1"/>
</dbReference>
<dbReference type="Pfam" id="PF00126">
    <property type="entry name" value="HTH_1"/>
    <property type="match status" value="1"/>
</dbReference>
<gene>
    <name evidence="6" type="ORF">HNQ47_001872</name>
</gene>
<evidence type="ECO:0000256" key="2">
    <source>
        <dbReference type="ARBA" id="ARBA00023015"/>
    </source>
</evidence>
<sequence>MTLQQLRYVVAVAEKGTISSAAESLYISQPSLTSAIKELEKEMEITIFYRTNKGVICTNEGTEFLGYARQVLEQVNLLETKYKNEQPQNPIFAVSCQHYSFAVNAFVDVIKAFDQTAYDFTLREEQTYEIIEDVRHLKSEIGILYLCDTNRKVLQKIIKNAGLKFEALYTAKPHVFISSSHPLADRKELTLADLEPYPYLSFEQGTHNSFYYSEELFSTIDRKKRIRVRDRATLFNLAIGLDGYTISSGVIDPDLNGEQIIAKPLREEEEMTIGMITLKDAILSRYGKIYKEALLKHINEDGQ</sequence>
<dbReference type="Gene3D" id="1.10.10.10">
    <property type="entry name" value="Winged helix-like DNA-binding domain superfamily/Winged helix DNA-binding domain"/>
    <property type="match status" value="1"/>
</dbReference>
<evidence type="ECO:0000256" key="1">
    <source>
        <dbReference type="ARBA" id="ARBA00009437"/>
    </source>
</evidence>
<evidence type="ECO:0000256" key="3">
    <source>
        <dbReference type="ARBA" id="ARBA00023125"/>
    </source>
</evidence>
<dbReference type="CDD" id="cd05466">
    <property type="entry name" value="PBP2_LTTR_substrate"/>
    <property type="match status" value="1"/>
</dbReference>
<organism evidence="6 7">
    <name type="scientific">Catenisphaera adipataccumulans</name>
    <dbReference type="NCBI Taxonomy" id="700500"/>
    <lineage>
        <taxon>Bacteria</taxon>
        <taxon>Bacillati</taxon>
        <taxon>Bacillota</taxon>
        <taxon>Erysipelotrichia</taxon>
        <taxon>Erysipelotrichales</taxon>
        <taxon>Erysipelotrichaceae</taxon>
        <taxon>Catenisphaera</taxon>
    </lineage>
</organism>
<dbReference type="SUPFAM" id="SSF46785">
    <property type="entry name" value="Winged helix' DNA-binding domain"/>
    <property type="match status" value="1"/>
</dbReference>
<feature type="domain" description="HTH lysR-type" evidence="5">
    <location>
        <begin position="1"/>
        <end position="58"/>
    </location>
</feature>
<dbReference type="Proteomes" id="UP000539953">
    <property type="component" value="Unassembled WGS sequence"/>
</dbReference>
<dbReference type="GO" id="GO:0032993">
    <property type="term" value="C:protein-DNA complex"/>
    <property type="evidence" value="ECO:0007669"/>
    <property type="project" value="TreeGrafter"/>
</dbReference>
<keyword evidence="4" id="KW-0804">Transcription</keyword>
<protein>
    <submittedName>
        <fullName evidence="6">DNA-binding transcriptional LysR family regulator</fullName>
    </submittedName>
</protein>
<keyword evidence="2" id="KW-0805">Transcription regulation</keyword>
<keyword evidence="7" id="KW-1185">Reference proteome</keyword>
<dbReference type="InterPro" id="IPR000847">
    <property type="entry name" value="LysR_HTH_N"/>
</dbReference>
<name>A0A7W8CY83_9FIRM</name>
<dbReference type="PRINTS" id="PR00039">
    <property type="entry name" value="HTHLYSR"/>
</dbReference>
<dbReference type="PANTHER" id="PTHR30346:SF0">
    <property type="entry name" value="HCA OPERON TRANSCRIPTIONAL ACTIVATOR HCAR"/>
    <property type="match status" value="1"/>
</dbReference>
<keyword evidence="3 6" id="KW-0238">DNA-binding</keyword>
<dbReference type="InterPro" id="IPR036388">
    <property type="entry name" value="WH-like_DNA-bd_sf"/>
</dbReference>
<evidence type="ECO:0000256" key="4">
    <source>
        <dbReference type="ARBA" id="ARBA00023163"/>
    </source>
</evidence>
<dbReference type="Pfam" id="PF03466">
    <property type="entry name" value="LysR_substrate"/>
    <property type="match status" value="1"/>
</dbReference>
<accession>A0A7W8CY83</accession>
<comment type="caution">
    <text evidence="6">The sequence shown here is derived from an EMBL/GenBank/DDBJ whole genome shotgun (WGS) entry which is preliminary data.</text>
</comment>
<dbReference type="AlphaFoldDB" id="A0A7W8CY83"/>
<evidence type="ECO:0000259" key="5">
    <source>
        <dbReference type="PROSITE" id="PS50931"/>
    </source>
</evidence>
<evidence type="ECO:0000313" key="6">
    <source>
        <dbReference type="EMBL" id="MBB5183825.1"/>
    </source>
</evidence>
<evidence type="ECO:0000313" key="7">
    <source>
        <dbReference type="Proteomes" id="UP000539953"/>
    </source>
</evidence>
<dbReference type="GO" id="GO:0003700">
    <property type="term" value="F:DNA-binding transcription factor activity"/>
    <property type="evidence" value="ECO:0007669"/>
    <property type="project" value="InterPro"/>
</dbReference>
<dbReference type="SUPFAM" id="SSF53850">
    <property type="entry name" value="Periplasmic binding protein-like II"/>
    <property type="match status" value="1"/>
</dbReference>
<dbReference type="Gene3D" id="3.40.190.10">
    <property type="entry name" value="Periplasmic binding protein-like II"/>
    <property type="match status" value="2"/>
</dbReference>
<comment type="similarity">
    <text evidence="1">Belongs to the LysR transcriptional regulatory family.</text>
</comment>
<dbReference type="InterPro" id="IPR005119">
    <property type="entry name" value="LysR_subst-bd"/>
</dbReference>
<dbReference type="RefSeq" id="WP_183329121.1">
    <property type="nucleotide sequence ID" value="NZ_JACHHK010000009.1"/>
</dbReference>